<dbReference type="AlphaFoldDB" id="A0A3G7U5F5"/>
<accession>A0A3G7U5F5</accession>
<dbReference type="EMBL" id="CP027754">
    <property type="protein sequence ID" value="AZE54520.1"/>
    <property type="molecule type" value="Genomic_DNA"/>
</dbReference>
<gene>
    <name evidence="1" type="ORF">C4K03_2365</name>
</gene>
<evidence type="ECO:0000313" key="2">
    <source>
        <dbReference type="Proteomes" id="UP000268696"/>
    </source>
</evidence>
<dbReference type="Proteomes" id="UP000268696">
    <property type="component" value="Chromosome"/>
</dbReference>
<evidence type="ECO:0000313" key="1">
    <source>
        <dbReference type="EMBL" id="AZE54520.1"/>
    </source>
</evidence>
<protein>
    <submittedName>
        <fullName evidence="1">Uncharacterized protein</fullName>
    </submittedName>
</protein>
<name>A0A3G7U5F5_9PSED</name>
<reference evidence="1 2" key="1">
    <citation type="submission" date="2018-03" db="EMBL/GenBank/DDBJ databases">
        <title>Diversity of phytobeneficial traits revealed by whole-genome analysis of worldwide-isolated phenazine-producing Pseudomonas spp.</title>
        <authorList>
            <person name="Biessy A."/>
            <person name="Novinscak A."/>
            <person name="Blom J."/>
            <person name="Leger G."/>
            <person name="Thomashow L.S."/>
            <person name="Cazorla F.M."/>
            <person name="Josic D."/>
            <person name="Filion M."/>
        </authorList>
    </citation>
    <scope>NUCLEOTIDE SEQUENCE [LARGE SCALE GENOMIC DNA]</scope>
    <source>
        <strain evidence="1 2">30B</strain>
    </source>
</reference>
<organism evidence="1 2">
    <name type="scientific">Pseudomonas synxantha</name>
    <dbReference type="NCBI Taxonomy" id="47883"/>
    <lineage>
        <taxon>Bacteria</taxon>
        <taxon>Pseudomonadati</taxon>
        <taxon>Pseudomonadota</taxon>
        <taxon>Gammaproteobacteria</taxon>
        <taxon>Pseudomonadales</taxon>
        <taxon>Pseudomonadaceae</taxon>
        <taxon>Pseudomonas</taxon>
    </lineage>
</organism>
<proteinExistence type="predicted"/>
<sequence length="41" mass="4386">MHAKYFAVFILNVGKNTDGGHDENSSLSLCIILLAPAIQSP</sequence>